<reference evidence="2" key="1">
    <citation type="submission" date="2017-08" db="EMBL/GenBank/DDBJ databases">
        <authorList>
            <person name="Cuomo C."/>
            <person name="Billmyre B."/>
            <person name="Heitman J."/>
        </authorList>
    </citation>
    <scope>NUCLEOTIDE SEQUENCE</scope>
    <source>
        <strain evidence="2">CBS 12478</strain>
    </source>
</reference>
<dbReference type="RefSeq" id="XP_031857808.2">
    <property type="nucleotide sequence ID" value="XM_032007949.2"/>
</dbReference>
<gene>
    <name evidence="2" type="ORF">CI109_104469</name>
</gene>
<dbReference type="KEGG" id="ksn:43592121"/>
<organism evidence="2 3">
    <name type="scientific">Kwoniella shandongensis</name>
    <dbReference type="NCBI Taxonomy" id="1734106"/>
    <lineage>
        <taxon>Eukaryota</taxon>
        <taxon>Fungi</taxon>
        <taxon>Dikarya</taxon>
        <taxon>Basidiomycota</taxon>
        <taxon>Agaricomycotina</taxon>
        <taxon>Tremellomycetes</taxon>
        <taxon>Tremellales</taxon>
        <taxon>Cryptococcaceae</taxon>
        <taxon>Kwoniella</taxon>
    </lineage>
</organism>
<dbReference type="Proteomes" id="UP000322225">
    <property type="component" value="Chromosome 8"/>
</dbReference>
<protein>
    <recommendedName>
        <fullName evidence="4">Hydrophobin</fullName>
    </recommendedName>
</protein>
<dbReference type="EMBL" id="CP144058">
    <property type="protein sequence ID" value="WWD19996.1"/>
    <property type="molecule type" value="Genomic_DNA"/>
</dbReference>
<evidence type="ECO:0000256" key="1">
    <source>
        <dbReference type="SAM" id="SignalP"/>
    </source>
</evidence>
<name>A0AAJ8LK16_9TREE</name>
<dbReference type="GeneID" id="43592121"/>
<evidence type="ECO:0000313" key="2">
    <source>
        <dbReference type="EMBL" id="WWD19996.1"/>
    </source>
</evidence>
<keyword evidence="3" id="KW-1185">Reference proteome</keyword>
<proteinExistence type="predicted"/>
<evidence type="ECO:0000313" key="3">
    <source>
        <dbReference type="Proteomes" id="UP000322225"/>
    </source>
</evidence>
<dbReference type="AlphaFoldDB" id="A0AAJ8LK16"/>
<sequence length="171" mass="17866">MLSFTRFLTLLSLAVLFLFALSTSASPMLRTRRTAAAPAPASNLKHVTRAQLVERQARRLTRGSKRAAPSGVAARNLQTYSGSVADVSAPAVYAADDDTYTTSGVSYDTLSDALNASCNAQMQQCLAAAANMGLVTGATVAVQCRTTQLLACTDIIDLEISVGGVDVGVHI</sequence>
<feature type="chain" id="PRO_5042502537" description="Hydrophobin" evidence="1">
    <location>
        <begin position="26"/>
        <end position="171"/>
    </location>
</feature>
<accession>A0AAJ8LK16</accession>
<keyword evidence="1" id="KW-0732">Signal</keyword>
<evidence type="ECO:0008006" key="4">
    <source>
        <dbReference type="Google" id="ProtNLM"/>
    </source>
</evidence>
<reference evidence="2" key="2">
    <citation type="submission" date="2024-01" db="EMBL/GenBank/DDBJ databases">
        <title>Comparative genomics of Cryptococcus and Kwoniella reveals pathogenesis evolution and contrasting modes of karyotype evolution via chromosome fusion or intercentromeric recombination.</title>
        <authorList>
            <person name="Coelho M.A."/>
            <person name="David-Palma M."/>
            <person name="Shea T."/>
            <person name="Bowers K."/>
            <person name="McGinley-Smith S."/>
            <person name="Mohammad A.W."/>
            <person name="Gnirke A."/>
            <person name="Yurkov A.M."/>
            <person name="Nowrousian M."/>
            <person name="Sun S."/>
            <person name="Cuomo C.A."/>
            <person name="Heitman J."/>
        </authorList>
    </citation>
    <scope>NUCLEOTIDE SEQUENCE</scope>
    <source>
        <strain evidence="2">CBS 12478</strain>
    </source>
</reference>
<feature type="signal peptide" evidence="1">
    <location>
        <begin position="1"/>
        <end position="25"/>
    </location>
</feature>